<dbReference type="GO" id="GO:0005737">
    <property type="term" value="C:cytoplasm"/>
    <property type="evidence" value="ECO:0007669"/>
    <property type="project" value="UniProtKB-SubCell"/>
</dbReference>
<feature type="binding site" evidence="8">
    <location>
        <position position="135"/>
    </location>
    <ligand>
        <name>ATP</name>
        <dbReference type="ChEBI" id="CHEBI:30616"/>
    </ligand>
</feature>
<dbReference type="GO" id="GO:0000050">
    <property type="term" value="P:urea cycle"/>
    <property type="evidence" value="ECO:0007669"/>
    <property type="project" value="TreeGrafter"/>
</dbReference>
<evidence type="ECO:0000256" key="5">
    <source>
        <dbReference type="ARBA" id="ARBA00022605"/>
    </source>
</evidence>
<keyword evidence="4 8" id="KW-0436">Ligase</keyword>
<feature type="binding site" evidence="8">
    <location>
        <position position="141"/>
    </location>
    <ligand>
        <name>L-citrulline</name>
        <dbReference type="ChEBI" id="CHEBI:57743"/>
    </ligand>
</feature>
<dbReference type="GO" id="GO:0000053">
    <property type="term" value="P:argininosuccinate metabolic process"/>
    <property type="evidence" value="ECO:0007669"/>
    <property type="project" value="TreeGrafter"/>
</dbReference>
<feature type="domain" description="Arginosuccinate synthase-like N-terminal" evidence="9">
    <location>
        <begin position="22"/>
        <end position="183"/>
    </location>
</feature>
<proteinExistence type="inferred from homology"/>
<evidence type="ECO:0000313" key="12">
    <source>
        <dbReference type="Proteomes" id="UP000034324"/>
    </source>
</evidence>
<comment type="caution">
    <text evidence="11">The sequence shown here is derived from an EMBL/GenBank/DDBJ whole genome shotgun (WGS) entry which is preliminary data.</text>
</comment>
<dbReference type="Gene3D" id="3.90.1260.10">
    <property type="entry name" value="Argininosuccinate synthetase, chain A, domain 2"/>
    <property type="match status" value="1"/>
</dbReference>
<dbReference type="NCBIfam" id="NF001770">
    <property type="entry name" value="PRK00509.1"/>
    <property type="match status" value="1"/>
</dbReference>
<dbReference type="SUPFAM" id="SSF69864">
    <property type="entry name" value="Argininosuccinate synthetase, C-terminal domain"/>
    <property type="match status" value="1"/>
</dbReference>
<protein>
    <recommendedName>
        <fullName evidence="2 8">Argininosuccinate synthase</fullName>
        <ecNumber evidence="2 8">6.3.4.5</ecNumber>
    </recommendedName>
    <alternativeName>
        <fullName evidence="8">Citrulline--aspartate ligase</fullName>
    </alternativeName>
</protein>
<dbReference type="EC" id="6.3.4.5" evidence="2 8"/>
<comment type="subunit">
    <text evidence="8">Homotetramer.</text>
</comment>
<feature type="binding site" evidence="8">
    <location>
        <position position="145"/>
    </location>
    <ligand>
        <name>L-citrulline</name>
        <dbReference type="ChEBI" id="CHEBI:57743"/>
    </ligand>
</feature>
<evidence type="ECO:0000259" key="9">
    <source>
        <dbReference type="Pfam" id="PF00764"/>
    </source>
</evidence>
<dbReference type="InterPro" id="IPR018223">
    <property type="entry name" value="Arginosuc_synth_CS"/>
</dbReference>
<dbReference type="Pfam" id="PF00764">
    <property type="entry name" value="Arginosuc_synth"/>
    <property type="match status" value="1"/>
</dbReference>
<evidence type="ECO:0000313" key="11">
    <source>
        <dbReference type="EMBL" id="KKQ78971.1"/>
    </source>
</evidence>
<feature type="binding site" evidence="8">
    <location>
        <position position="105"/>
    </location>
    <ligand>
        <name>L-citrulline</name>
        <dbReference type="ChEBI" id="CHEBI:57743"/>
    </ligand>
</feature>
<comment type="subcellular location">
    <subcellularLocation>
        <location evidence="8">Cytoplasm</location>
    </subcellularLocation>
</comment>
<dbReference type="Gene3D" id="3.40.50.620">
    <property type="entry name" value="HUPs"/>
    <property type="match status" value="1"/>
</dbReference>
<dbReference type="PANTHER" id="PTHR11587">
    <property type="entry name" value="ARGININOSUCCINATE SYNTHASE"/>
    <property type="match status" value="1"/>
</dbReference>
<keyword evidence="7 8" id="KW-0067">ATP-binding</keyword>
<evidence type="ECO:0000256" key="7">
    <source>
        <dbReference type="ARBA" id="ARBA00022840"/>
    </source>
</evidence>
<evidence type="ECO:0000256" key="3">
    <source>
        <dbReference type="ARBA" id="ARBA00022571"/>
    </source>
</evidence>
<dbReference type="FunFam" id="3.40.50.620:FF:000019">
    <property type="entry name" value="Argininosuccinate synthase"/>
    <property type="match status" value="1"/>
</dbReference>
<dbReference type="UniPathway" id="UPA00068">
    <property type="reaction ID" value="UER00113"/>
</dbReference>
<evidence type="ECO:0000256" key="6">
    <source>
        <dbReference type="ARBA" id="ARBA00022741"/>
    </source>
</evidence>
<dbReference type="InterPro" id="IPR023434">
    <property type="entry name" value="Arginosuc_synth_type_1_subfam"/>
</dbReference>
<dbReference type="HAMAP" id="MF_00005">
    <property type="entry name" value="Arg_succ_synth_type1"/>
    <property type="match status" value="1"/>
</dbReference>
<evidence type="ECO:0000256" key="8">
    <source>
        <dbReference type="HAMAP-Rule" id="MF_00005"/>
    </source>
</evidence>
<keyword evidence="5 8" id="KW-0028">Amino-acid biosynthesis</keyword>
<dbReference type="GO" id="GO:0004055">
    <property type="term" value="F:argininosuccinate synthase activity"/>
    <property type="evidence" value="ECO:0007669"/>
    <property type="project" value="UniProtKB-UniRule"/>
</dbReference>
<feature type="binding site" evidence="8">
    <location>
        <begin position="26"/>
        <end position="34"/>
    </location>
    <ligand>
        <name>ATP</name>
        <dbReference type="ChEBI" id="CHEBI:30616"/>
    </ligand>
</feature>
<dbReference type="PANTHER" id="PTHR11587:SF2">
    <property type="entry name" value="ARGININOSUCCINATE SYNTHASE"/>
    <property type="match status" value="1"/>
</dbReference>
<evidence type="ECO:0000259" key="10">
    <source>
        <dbReference type="Pfam" id="PF20979"/>
    </source>
</evidence>
<dbReference type="Pfam" id="PF20979">
    <property type="entry name" value="Arginosuc_syn_C"/>
    <property type="match status" value="1"/>
</dbReference>
<dbReference type="InterPro" id="IPR048267">
    <property type="entry name" value="Arginosuc_syn_N"/>
</dbReference>
<dbReference type="CDD" id="cd01999">
    <property type="entry name" value="ASS"/>
    <property type="match status" value="1"/>
</dbReference>
<dbReference type="PATRIC" id="fig|1618432.3.peg.97"/>
<keyword evidence="3 8" id="KW-0055">Arginine biosynthesis</keyword>
<dbReference type="NCBIfam" id="TIGR00032">
    <property type="entry name" value="argG"/>
    <property type="match status" value="1"/>
</dbReference>
<evidence type="ECO:0000256" key="4">
    <source>
        <dbReference type="ARBA" id="ARBA00022598"/>
    </source>
</evidence>
<comment type="caution">
    <text evidence="8">Lacks conserved residue(s) required for the propagation of feature annotation.</text>
</comment>
<feature type="domain" description="Arginosuccinate synthase C-terminal" evidence="10">
    <location>
        <begin position="192"/>
        <end position="409"/>
    </location>
</feature>
<name>A0A0G0NPE1_9BACT</name>
<dbReference type="InterPro" id="IPR048268">
    <property type="entry name" value="Arginosuc_syn_C"/>
</dbReference>
<evidence type="ECO:0000256" key="1">
    <source>
        <dbReference type="ARBA" id="ARBA00004967"/>
    </source>
</evidence>
<dbReference type="SUPFAM" id="SSF52402">
    <property type="entry name" value="Adenine nucleotide alpha hydrolases-like"/>
    <property type="match status" value="1"/>
</dbReference>
<comment type="pathway">
    <text evidence="1 8">Amino-acid biosynthesis; L-arginine biosynthesis; L-arginine from L-ornithine and carbamoyl phosphate: step 2/3.</text>
</comment>
<evidence type="ECO:0000256" key="2">
    <source>
        <dbReference type="ARBA" id="ARBA00012286"/>
    </source>
</evidence>
<feature type="binding site" evidence="8">
    <location>
        <position position="142"/>
    </location>
    <ligand>
        <name>L-aspartate</name>
        <dbReference type="ChEBI" id="CHEBI:29991"/>
    </ligand>
</feature>
<dbReference type="InterPro" id="IPR014729">
    <property type="entry name" value="Rossmann-like_a/b/a_fold"/>
</dbReference>
<gene>
    <name evidence="8" type="primary">argG</name>
    <name evidence="11" type="ORF">US99_C0006G0009</name>
</gene>
<reference evidence="11 12" key="1">
    <citation type="journal article" date="2015" name="Nature">
        <title>rRNA introns, odd ribosomes, and small enigmatic genomes across a large radiation of phyla.</title>
        <authorList>
            <person name="Brown C.T."/>
            <person name="Hug L.A."/>
            <person name="Thomas B.C."/>
            <person name="Sharon I."/>
            <person name="Castelle C.J."/>
            <person name="Singh A."/>
            <person name="Wilkins M.J."/>
            <person name="Williams K.H."/>
            <person name="Banfield J.F."/>
        </authorList>
    </citation>
    <scope>NUCLEOTIDE SEQUENCE [LARGE SCALE GENOMIC DNA]</scope>
</reference>
<dbReference type="GO" id="GO:0006526">
    <property type="term" value="P:L-arginine biosynthetic process"/>
    <property type="evidence" value="ECO:0007669"/>
    <property type="project" value="UniProtKB-UniRule"/>
</dbReference>
<organism evidence="11 12">
    <name type="scientific">Candidatus Daviesbacteria bacterium GW2011_GWF2_38_6</name>
    <dbReference type="NCBI Taxonomy" id="1618432"/>
    <lineage>
        <taxon>Bacteria</taxon>
        <taxon>Candidatus Daviesiibacteriota</taxon>
    </lineage>
</organism>
<comment type="similarity">
    <text evidence="8">Belongs to the argininosuccinate synthase family. Type 1 subfamily.</text>
</comment>
<sequence>MKTKTKYVKVASYEAKIGEVKKVLLLYSGGLDTSVMLKWIQDNYKAKVIALTLDLGQQHDDLEAVAKKALKLGAVKAITLDVKEEFANEYIAKGIRANASYQWDYHLSCAIGRAILGKKAVEIAKKEGVDCIAHGCTGKGNDQVRIEGYILTHEPKMKIIAPVREWNMDRNEEIKYAKKYHIPVPASIDFPYSVDDNMWGMTWEGGEIEEPGLISPIEKFLTTYTLAQNAPDKEELVKLKFKNGIPVALNNEKLSLAKLIVKLNKLAGKHGVGVVHVFEDRLVGLKNGGVWEQPAGHVIIEAHKALEKYVSTRQLNELKETLDIKWGYLCYGALWFDPVMGAINAFNDFVNEKATGEVTVKLFKGKVDVVAMKSPNGLDNTSFNVGEGYGFNVNASPGFTEIYSLQMKLANQKKGEK</sequence>
<feature type="binding site" evidence="8">
    <location>
        <position position="279"/>
    </location>
    <ligand>
        <name>L-citrulline</name>
        <dbReference type="ChEBI" id="CHEBI:57743"/>
    </ligand>
</feature>
<dbReference type="AlphaFoldDB" id="A0A0G0NPE1"/>
<keyword evidence="6 8" id="KW-0547">Nucleotide-binding</keyword>
<dbReference type="EMBL" id="LBVC01000006">
    <property type="protein sequence ID" value="KKQ78971.1"/>
    <property type="molecule type" value="Genomic_DNA"/>
</dbReference>
<accession>A0A0G0NPE1</accession>
<dbReference type="PROSITE" id="PS00564">
    <property type="entry name" value="ARGININOSUCCIN_SYN_1"/>
    <property type="match status" value="1"/>
</dbReference>
<comment type="catalytic activity">
    <reaction evidence="8">
        <text>L-citrulline + L-aspartate + ATP = 2-(N(omega)-L-arginino)succinate + AMP + diphosphate + H(+)</text>
        <dbReference type="Rhea" id="RHEA:10932"/>
        <dbReference type="ChEBI" id="CHEBI:15378"/>
        <dbReference type="ChEBI" id="CHEBI:29991"/>
        <dbReference type="ChEBI" id="CHEBI:30616"/>
        <dbReference type="ChEBI" id="CHEBI:33019"/>
        <dbReference type="ChEBI" id="CHEBI:57472"/>
        <dbReference type="ChEBI" id="CHEBI:57743"/>
        <dbReference type="ChEBI" id="CHEBI:456215"/>
        <dbReference type="EC" id="6.3.4.5"/>
    </reaction>
</comment>
<feature type="binding site" evidence="8">
    <location>
        <position position="193"/>
    </location>
    <ligand>
        <name>L-citrulline</name>
        <dbReference type="ChEBI" id="CHEBI:57743"/>
    </ligand>
</feature>
<feature type="binding site" evidence="8">
    <location>
        <position position="137"/>
    </location>
    <ligand>
        <name>L-aspartate</name>
        <dbReference type="ChEBI" id="CHEBI:29991"/>
    </ligand>
</feature>
<dbReference type="InterPro" id="IPR001518">
    <property type="entry name" value="Arginosuc_synth"/>
</dbReference>
<keyword evidence="8" id="KW-0963">Cytoplasm</keyword>
<dbReference type="Proteomes" id="UP000034324">
    <property type="component" value="Unassembled WGS sequence"/>
</dbReference>
<dbReference type="InterPro" id="IPR024074">
    <property type="entry name" value="AS_cat/multimer_dom_body"/>
</dbReference>
<feature type="binding site" evidence="8">
    <location>
        <position position="141"/>
    </location>
    <ligand>
        <name>L-aspartate</name>
        <dbReference type="ChEBI" id="CHEBI:29991"/>
    </ligand>
</feature>
<dbReference type="GO" id="GO:0005524">
    <property type="term" value="F:ATP binding"/>
    <property type="evidence" value="ECO:0007669"/>
    <property type="project" value="UniProtKB-UniRule"/>
</dbReference>